<dbReference type="SUPFAM" id="SSF52047">
    <property type="entry name" value="RNI-like"/>
    <property type="match status" value="1"/>
</dbReference>
<proteinExistence type="predicted"/>
<dbReference type="AlphaFoldDB" id="A0A0C3NPY6"/>
<protein>
    <submittedName>
        <fullName evidence="2">Uncharacterized protein</fullName>
    </submittedName>
</protein>
<reference evidence="2 3" key="1">
    <citation type="journal article" date="2014" name="PLoS Genet.">
        <title>Analysis of the Phlebiopsis gigantea genome, transcriptome and secretome provides insight into its pioneer colonization strategies of wood.</title>
        <authorList>
            <person name="Hori C."/>
            <person name="Ishida T."/>
            <person name="Igarashi K."/>
            <person name="Samejima M."/>
            <person name="Suzuki H."/>
            <person name="Master E."/>
            <person name="Ferreira P."/>
            <person name="Ruiz-Duenas F.J."/>
            <person name="Held B."/>
            <person name="Canessa P."/>
            <person name="Larrondo L.F."/>
            <person name="Schmoll M."/>
            <person name="Druzhinina I.S."/>
            <person name="Kubicek C.P."/>
            <person name="Gaskell J.A."/>
            <person name="Kersten P."/>
            <person name="St John F."/>
            <person name="Glasner J."/>
            <person name="Sabat G."/>
            <person name="Splinter BonDurant S."/>
            <person name="Syed K."/>
            <person name="Yadav J."/>
            <person name="Mgbeahuruike A.C."/>
            <person name="Kovalchuk A."/>
            <person name="Asiegbu F.O."/>
            <person name="Lackner G."/>
            <person name="Hoffmeister D."/>
            <person name="Rencoret J."/>
            <person name="Gutierrez A."/>
            <person name="Sun H."/>
            <person name="Lindquist E."/>
            <person name="Barry K."/>
            <person name="Riley R."/>
            <person name="Grigoriev I.V."/>
            <person name="Henrissat B."/>
            <person name="Kues U."/>
            <person name="Berka R.M."/>
            <person name="Martinez A.T."/>
            <person name="Covert S.F."/>
            <person name="Blanchette R.A."/>
            <person name="Cullen D."/>
        </authorList>
    </citation>
    <scope>NUCLEOTIDE SEQUENCE [LARGE SCALE GENOMIC DNA]</scope>
    <source>
        <strain evidence="2 3">11061_1 CR5-6</strain>
    </source>
</reference>
<evidence type="ECO:0000256" key="1">
    <source>
        <dbReference type="SAM" id="MobiDB-lite"/>
    </source>
</evidence>
<dbReference type="HOGENOM" id="CLU_470998_0_0_1"/>
<feature type="region of interest" description="Disordered" evidence="1">
    <location>
        <begin position="41"/>
        <end position="61"/>
    </location>
</feature>
<dbReference type="Proteomes" id="UP000053257">
    <property type="component" value="Unassembled WGS sequence"/>
</dbReference>
<name>A0A0C3NPY6_PHLG1</name>
<evidence type="ECO:0000313" key="3">
    <source>
        <dbReference type="Proteomes" id="UP000053257"/>
    </source>
</evidence>
<accession>A0A0C3NPY6</accession>
<gene>
    <name evidence="2" type="ORF">PHLGIDRAFT_426820</name>
</gene>
<keyword evidence="3" id="KW-1185">Reference proteome</keyword>
<organism evidence="2 3">
    <name type="scientific">Phlebiopsis gigantea (strain 11061_1 CR5-6)</name>
    <name type="common">White-rot fungus</name>
    <name type="synonym">Peniophora gigantea</name>
    <dbReference type="NCBI Taxonomy" id="745531"/>
    <lineage>
        <taxon>Eukaryota</taxon>
        <taxon>Fungi</taxon>
        <taxon>Dikarya</taxon>
        <taxon>Basidiomycota</taxon>
        <taxon>Agaricomycotina</taxon>
        <taxon>Agaricomycetes</taxon>
        <taxon>Polyporales</taxon>
        <taxon>Phanerochaetaceae</taxon>
        <taxon>Phlebiopsis</taxon>
    </lineage>
</organism>
<evidence type="ECO:0000313" key="2">
    <source>
        <dbReference type="EMBL" id="KIP07219.1"/>
    </source>
</evidence>
<dbReference type="Gene3D" id="3.80.10.10">
    <property type="entry name" value="Ribonuclease Inhibitor"/>
    <property type="match status" value="1"/>
</dbReference>
<sequence>MRHHLAKYELLQRGLRNFPPLKDKGMSGTLVLISAYSKWPRAPSGNQSGIKRSSPLSSVSPLPLPIPPTTMPFRYSAHRVGKCPELIDRIMRSYKPVSKFHHDPDHQRERKDQMHRGQCSDADALTRMARVCSSWFYCAMPLLWHDVSSKDLEVYLTTGRSLEFQFEAFQQLQRLSAGAGQYIQTLYVQANQEDQLKYFIPQDRFRLGFDTVKDLHLELSHPHSLVCAREFLDTTALSVLNITVRSFDENPRGWALLLQEWFTAAFDRIARSPSTFRLIVEDPFLWACIAHVVVPRLCNMHVLKKLEFHVNMLTADIVEMLQPLAREGVLEAICAVGECTRPILNPDNYDIDVDMNESDDDESAYSLQPYTNCSWTQQLSLCGTLAQAQELLTRLYNPDCLRHLDLFLLNLPTPTSLYEFLRFIAGSCSRIQVLKISFPKATLDMPHTLNWVDLEVLIACEDLEELVLVNSPGIELRSSDVLRIEDAWPKLRVLKLVPHASRYQPDVMPSFGSLYYLAERCPSLTELVLPFSVEQAAKDLLAAAMRRDGLTADVVDPPLNAGWTPTLVDAFQDDVPALMHMTREFDAELRTLVEIFPFSFSRASVQVGTEICIWRTSGATVTFTRPKWYRDPIPVVYADTDLMDESMAYCPSPMAP</sequence>
<dbReference type="InterPro" id="IPR032675">
    <property type="entry name" value="LRR_dom_sf"/>
</dbReference>
<dbReference type="EMBL" id="KN840501">
    <property type="protein sequence ID" value="KIP07219.1"/>
    <property type="molecule type" value="Genomic_DNA"/>
</dbReference>